<dbReference type="OrthoDB" id="1740536at2759"/>
<keyword evidence="3" id="KW-1185">Reference proteome</keyword>
<name>A0A843U032_COLES</name>
<accession>A0A843U032</accession>
<organism evidence="2 3">
    <name type="scientific">Colocasia esculenta</name>
    <name type="common">Wild taro</name>
    <name type="synonym">Arum esculentum</name>
    <dbReference type="NCBI Taxonomy" id="4460"/>
    <lineage>
        <taxon>Eukaryota</taxon>
        <taxon>Viridiplantae</taxon>
        <taxon>Streptophyta</taxon>
        <taxon>Embryophyta</taxon>
        <taxon>Tracheophyta</taxon>
        <taxon>Spermatophyta</taxon>
        <taxon>Magnoliopsida</taxon>
        <taxon>Liliopsida</taxon>
        <taxon>Araceae</taxon>
        <taxon>Aroideae</taxon>
        <taxon>Colocasieae</taxon>
        <taxon>Colocasia</taxon>
    </lineage>
</organism>
<evidence type="ECO:0000256" key="1">
    <source>
        <dbReference type="SAM" id="MobiDB-lite"/>
    </source>
</evidence>
<dbReference type="Proteomes" id="UP000652761">
    <property type="component" value="Unassembled WGS sequence"/>
</dbReference>
<feature type="region of interest" description="Disordered" evidence="1">
    <location>
        <begin position="1"/>
        <end position="47"/>
    </location>
</feature>
<dbReference type="EMBL" id="NMUH01000251">
    <property type="protein sequence ID" value="MQL75447.1"/>
    <property type="molecule type" value="Genomic_DNA"/>
</dbReference>
<dbReference type="AlphaFoldDB" id="A0A843U032"/>
<feature type="compositionally biased region" description="Polar residues" evidence="1">
    <location>
        <begin position="1"/>
        <end position="12"/>
    </location>
</feature>
<evidence type="ECO:0000313" key="2">
    <source>
        <dbReference type="EMBL" id="MQL75447.1"/>
    </source>
</evidence>
<feature type="region of interest" description="Disordered" evidence="1">
    <location>
        <begin position="83"/>
        <end position="140"/>
    </location>
</feature>
<feature type="compositionally biased region" description="Basic and acidic residues" evidence="1">
    <location>
        <begin position="93"/>
        <end position="104"/>
    </location>
</feature>
<reference evidence="2" key="1">
    <citation type="submission" date="2017-07" db="EMBL/GenBank/DDBJ databases">
        <title>Taro Niue Genome Assembly and Annotation.</title>
        <authorList>
            <person name="Atibalentja N."/>
            <person name="Keating K."/>
            <person name="Fields C.J."/>
        </authorList>
    </citation>
    <scope>NUCLEOTIDE SEQUENCE</scope>
    <source>
        <strain evidence="2">Niue_2</strain>
        <tissue evidence="2">Leaf</tissue>
    </source>
</reference>
<gene>
    <name evidence="2" type="ORF">Taro_007820</name>
</gene>
<protein>
    <submittedName>
        <fullName evidence="2">Uncharacterized protein</fullName>
    </submittedName>
</protein>
<evidence type="ECO:0000313" key="3">
    <source>
        <dbReference type="Proteomes" id="UP000652761"/>
    </source>
</evidence>
<feature type="compositionally biased region" description="Low complexity" evidence="1">
    <location>
        <begin position="109"/>
        <end position="123"/>
    </location>
</feature>
<sequence>MAPRRTSYQNVGSRATRSRQSRADSRRRSPPIDVDIAPAGANNDVPAPVAAVPETALEVAELRGQMQQLMGVCLALQAQLDQQADSPCRSHRAPSEERAPERRGRSPRRSVVSPRPPRSVVGANSHGSSRGGPANSEQELARRLRRVVDLEHRVDVMVQRAEGKVLAEDDLDFRSPFSREILEARVSPKLPLPTIAPYDGTTDPADHIHGFESHMV</sequence>
<comment type="caution">
    <text evidence="2">The sequence shown here is derived from an EMBL/GenBank/DDBJ whole genome shotgun (WGS) entry which is preliminary data.</text>
</comment>
<feature type="compositionally biased region" description="Low complexity" evidence="1">
    <location>
        <begin position="37"/>
        <end position="47"/>
    </location>
</feature>
<proteinExistence type="predicted"/>